<keyword evidence="1" id="KW-0472">Membrane</keyword>
<keyword evidence="4" id="KW-1185">Reference proteome</keyword>
<evidence type="ECO:0000313" key="3">
    <source>
        <dbReference type="EMBL" id="KAK4206358.1"/>
    </source>
</evidence>
<dbReference type="EMBL" id="MU858432">
    <property type="protein sequence ID" value="KAK4206358.1"/>
    <property type="molecule type" value="Genomic_DNA"/>
</dbReference>
<sequence>MTFEYPSAASSDELRLLEPVSITHSSLHFNLIKVPRTASPKYTAVSYTWGDGEASEIIYLNNRQFRVRVNLWSCLHYVGQHAKSIGVRLWVDAICIDQNNTAERNSQVRRMDETYKQAAHVSVWLGLPIIPDFVYAMVPDHMKPVRTYEDNGFTWYDHLEDLANRPYWSRIWVIQEFLLCESIVFFCGNTMMDWIYFRAVLCMGAGITEHEYAFSSFGTPDAGPAVSSAITSFTALPLVMARNSGAYPELARSFYELLVIYHRAECKDPRDKIFGLLGLLAPTERGLLERFFPDYNLSVDHVQIIALAHLLQTNILKTTPEITTESNELFLGLGVKSGAAERRRLLRLAGAEGFSFDYHGEYAPGEAARDLTISEYLDRERFPKGTSRDDYYDNKGAGLFPAIVPDPEAIVPPGFWEAIREIEEGPRRGRRLGFAAGLIPVVAAVALVCWRYGVLRRSGT</sequence>
<keyword evidence="1" id="KW-1133">Transmembrane helix</keyword>
<reference evidence="3" key="2">
    <citation type="submission" date="2023-05" db="EMBL/GenBank/DDBJ databases">
        <authorList>
            <consortium name="Lawrence Berkeley National Laboratory"/>
            <person name="Steindorff A."/>
            <person name="Hensen N."/>
            <person name="Bonometti L."/>
            <person name="Westerberg I."/>
            <person name="Brannstrom I.O."/>
            <person name="Guillou S."/>
            <person name="Cros-Aarteil S."/>
            <person name="Calhoun S."/>
            <person name="Haridas S."/>
            <person name="Kuo A."/>
            <person name="Mondo S."/>
            <person name="Pangilinan J."/>
            <person name="Riley R."/>
            <person name="Labutti K."/>
            <person name="Andreopoulos B."/>
            <person name="Lipzen A."/>
            <person name="Chen C."/>
            <person name="Yanf M."/>
            <person name="Daum C."/>
            <person name="Ng V."/>
            <person name="Clum A."/>
            <person name="Ohm R."/>
            <person name="Martin F."/>
            <person name="Silar P."/>
            <person name="Natvig D."/>
            <person name="Lalanne C."/>
            <person name="Gautier V."/>
            <person name="Ament-Velasquez S.L."/>
            <person name="Kruys A."/>
            <person name="Hutchinson M.I."/>
            <person name="Powell A.J."/>
            <person name="Barry K."/>
            <person name="Miller A.N."/>
            <person name="Grigoriev I.V."/>
            <person name="Debuchy R."/>
            <person name="Gladieux P."/>
            <person name="Thoren M.H."/>
            <person name="Johannesson H."/>
        </authorList>
    </citation>
    <scope>NUCLEOTIDE SEQUENCE</scope>
    <source>
        <strain evidence="3">PSN293</strain>
    </source>
</reference>
<gene>
    <name evidence="3" type="ORF">QBC37DRAFT_435070</name>
</gene>
<dbReference type="PANTHER" id="PTHR24148">
    <property type="entry name" value="ANKYRIN REPEAT DOMAIN-CONTAINING PROTEIN 39 HOMOLOG-RELATED"/>
    <property type="match status" value="1"/>
</dbReference>
<feature type="domain" description="Heterokaryon incompatibility" evidence="2">
    <location>
        <begin position="42"/>
        <end position="176"/>
    </location>
</feature>
<dbReference type="Pfam" id="PF06985">
    <property type="entry name" value="HET"/>
    <property type="match status" value="1"/>
</dbReference>
<accession>A0AAN6XSY3</accession>
<protein>
    <submittedName>
        <fullName evidence="3">Heterokaryon incompatibility protein-domain-containing protein</fullName>
    </submittedName>
</protein>
<dbReference type="InterPro" id="IPR052895">
    <property type="entry name" value="HetReg/Transcr_Mod"/>
</dbReference>
<reference evidence="3" key="1">
    <citation type="journal article" date="2023" name="Mol. Phylogenet. Evol.">
        <title>Genome-scale phylogeny and comparative genomics of the fungal order Sordariales.</title>
        <authorList>
            <person name="Hensen N."/>
            <person name="Bonometti L."/>
            <person name="Westerberg I."/>
            <person name="Brannstrom I.O."/>
            <person name="Guillou S."/>
            <person name="Cros-Aarteil S."/>
            <person name="Calhoun S."/>
            <person name="Haridas S."/>
            <person name="Kuo A."/>
            <person name="Mondo S."/>
            <person name="Pangilinan J."/>
            <person name="Riley R."/>
            <person name="LaButti K."/>
            <person name="Andreopoulos B."/>
            <person name="Lipzen A."/>
            <person name="Chen C."/>
            <person name="Yan M."/>
            <person name="Daum C."/>
            <person name="Ng V."/>
            <person name="Clum A."/>
            <person name="Steindorff A."/>
            <person name="Ohm R.A."/>
            <person name="Martin F."/>
            <person name="Silar P."/>
            <person name="Natvig D.O."/>
            <person name="Lalanne C."/>
            <person name="Gautier V."/>
            <person name="Ament-Velasquez S.L."/>
            <person name="Kruys A."/>
            <person name="Hutchinson M.I."/>
            <person name="Powell A.J."/>
            <person name="Barry K."/>
            <person name="Miller A.N."/>
            <person name="Grigoriev I.V."/>
            <person name="Debuchy R."/>
            <person name="Gladieux P."/>
            <person name="Hiltunen Thoren M."/>
            <person name="Johannesson H."/>
        </authorList>
    </citation>
    <scope>NUCLEOTIDE SEQUENCE</scope>
    <source>
        <strain evidence="3">PSN293</strain>
    </source>
</reference>
<evidence type="ECO:0000256" key="1">
    <source>
        <dbReference type="SAM" id="Phobius"/>
    </source>
</evidence>
<evidence type="ECO:0000259" key="2">
    <source>
        <dbReference type="Pfam" id="PF06985"/>
    </source>
</evidence>
<keyword evidence="1" id="KW-0812">Transmembrane</keyword>
<name>A0AAN6XSY3_9PEZI</name>
<dbReference type="InterPro" id="IPR010730">
    <property type="entry name" value="HET"/>
</dbReference>
<feature type="transmembrane region" description="Helical" evidence="1">
    <location>
        <begin position="432"/>
        <end position="454"/>
    </location>
</feature>
<dbReference type="Proteomes" id="UP001301769">
    <property type="component" value="Unassembled WGS sequence"/>
</dbReference>
<dbReference type="PANTHER" id="PTHR24148:SF64">
    <property type="entry name" value="HETEROKARYON INCOMPATIBILITY DOMAIN-CONTAINING PROTEIN"/>
    <property type="match status" value="1"/>
</dbReference>
<organism evidence="3 4">
    <name type="scientific">Rhypophila decipiens</name>
    <dbReference type="NCBI Taxonomy" id="261697"/>
    <lineage>
        <taxon>Eukaryota</taxon>
        <taxon>Fungi</taxon>
        <taxon>Dikarya</taxon>
        <taxon>Ascomycota</taxon>
        <taxon>Pezizomycotina</taxon>
        <taxon>Sordariomycetes</taxon>
        <taxon>Sordariomycetidae</taxon>
        <taxon>Sordariales</taxon>
        <taxon>Naviculisporaceae</taxon>
        <taxon>Rhypophila</taxon>
    </lineage>
</organism>
<dbReference type="AlphaFoldDB" id="A0AAN6XSY3"/>
<evidence type="ECO:0000313" key="4">
    <source>
        <dbReference type="Proteomes" id="UP001301769"/>
    </source>
</evidence>
<proteinExistence type="predicted"/>
<comment type="caution">
    <text evidence="3">The sequence shown here is derived from an EMBL/GenBank/DDBJ whole genome shotgun (WGS) entry which is preliminary data.</text>
</comment>